<reference evidence="2" key="1">
    <citation type="journal article" date="2019" name="Int. J. Syst. Evol. Microbiol.">
        <title>The Global Catalogue of Microorganisms (GCM) 10K type strain sequencing project: providing services to taxonomists for standard genome sequencing and annotation.</title>
        <authorList>
            <consortium name="The Broad Institute Genomics Platform"/>
            <consortium name="The Broad Institute Genome Sequencing Center for Infectious Disease"/>
            <person name="Wu L."/>
            <person name="Ma J."/>
        </authorList>
    </citation>
    <scope>NUCLEOTIDE SEQUENCE [LARGE SCALE GENOMIC DNA]</scope>
    <source>
        <strain evidence="2">JCM 11650</strain>
    </source>
</reference>
<keyword evidence="2" id="KW-1185">Reference proteome</keyword>
<dbReference type="EMBL" id="JBHUFL010000001">
    <property type="protein sequence ID" value="MFD1833609.1"/>
    <property type="molecule type" value="Genomic_DNA"/>
</dbReference>
<protein>
    <submittedName>
        <fullName evidence="1">Uncharacterized protein</fullName>
    </submittedName>
</protein>
<gene>
    <name evidence="1" type="ORF">ACFSDA_00855</name>
</gene>
<evidence type="ECO:0000313" key="1">
    <source>
        <dbReference type="EMBL" id="MFD1833609.1"/>
    </source>
</evidence>
<evidence type="ECO:0000313" key="2">
    <source>
        <dbReference type="Proteomes" id="UP001597280"/>
    </source>
</evidence>
<comment type="caution">
    <text evidence="1">The sequence shown here is derived from an EMBL/GenBank/DDBJ whole genome shotgun (WGS) entry which is preliminary data.</text>
</comment>
<accession>A0ABW4PS73</accession>
<organism evidence="1 2">
    <name type="scientific">Brachybacterium rhamnosum</name>
    <dbReference type="NCBI Taxonomy" id="173361"/>
    <lineage>
        <taxon>Bacteria</taxon>
        <taxon>Bacillati</taxon>
        <taxon>Actinomycetota</taxon>
        <taxon>Actinomycetes</taxon>
        <taxon>Micrococcales</taxon>
        <taxon>Dermabacteraceae</taxon>
        <taxon>Brachybacterium</taxon>
    </lineage>
</organism>
<dbReference type="RefSeq" id="WP_137771140.1">
    <property type="nucleotide sequence ID" value="NZ_BAAAIS010000001.1"/>
</dbReference>
<dbReference type="Proteomes" id="UP001597280">
    <property type="component" value="Unassembled WGS sequence"/>
</dbReference>
<name>A0ABW4PS73_9MICO</name>
<sequence length="112" mass="11668">MSPTILDRSSGRSPAEVERDRILEGLLEARPALAAHITRGPSGALTIPLAGGRHVEIGRLPRRGRARWVVVSPAGQGAMVQEPRGTAALVRTVLRALDSAAGGAGLPVHRAC</sequence>
<proteinExistence type="predicted"/>